<gene>
    <name evidence="4" type="ORF">KDL01_42280</name>
</gene>
<dbReference type="AlphaFoldDB" id="A0A941IV13"/>
<feature type="non-terminal residue" evidence="4">
    <location>
        <position position="140"/>
    </location>
</feature>
<dbReference type="GO" id="GO:0006633">
    <property type="term" value="P:fatty acid biosynthetic process"/>
    <property type="evidence" value="ECO:0007669"/>
    <property type="project" value="TreeGrafter"/>
</dbReference>
<evidence type="ECO:0000313" key="5">
    <source>
        <dbReference type="Proteomes" id="UP000675781"/>
    </source>
</evidence>
<dbReference type="InterPro" id="IPR016036">
    <property type="entry name" value="Malonyl_transacylase_ACP-bd"/>
</dbReference>
<dbReference type="SUPFAM" id="SSF52151">
    <property type="entry name" value="FabD/lysophospholipase-like"/>
    <property type="match status" value="1"/>
</dbReference>
<dbReference type="EMBL" id="JAGSOG010000794">
    <property type="protein sequence ID" value="MBR7839937.1"/>
    <property type="molecule type" value="Genomic_DNA"/>
</dbReference>
<protein>
    <submittedName>
        <fullName evidence="4">Acyltransferase domain-containing protein</fullName>
    </submittedName>
</protein>
<dbReference type="InterPro" id="IPR001227">
    <property type="entry name" value="Ac_transferase_dom_sf"/>
</dbReference>
<dbReference type="SUPFAM" id="SSF55048">
    <property type="entry name" value="Probable ACP-binding domain of malonyl-CoA ACP transacylase"/>
    <property type="match status" value="1"/>
</dbReference>
<keyword evidence="2 4" id="KW-0012">Acyltransferase</keyword>
<reference evidence="4" key="1">
    <citation type="submission" date="2021-04" db="EMBL/GenBank/DDBJ databases">
        <title>Genome based classification of Actinospica acidithermotolerans sp. nov., an actinobacterium isolated from an Indonesian hot spring.</title>
        <authorList>
            <person name="Kusuma A.B."/>
            <person name="Putra K.E."/>
            <person name="Nafisah S."/>
            <person name="Loh J."/>
            <person name="Nouioui I."/>
            <person name="Goodfellow M."/>
        </authorList>
    </citation>
    <scope>NUCLEOTIDE SEQUENCE</scope>
    <source>
        <strain evidence="4">CSCA 57</strain>
    </source>
</reference>
<dbReference type="PANTHER" id="PTHR43775">
    <property type="entry name" value="FATTY ACID SYNTHASE"/>
    <property type="match status" value="1"/>
</dbReference>
<proteinExistence type="predicted"/>
<feature type="domain" description="Malonyl-CoA:ACP transacylase (MAT)" evidence="3">
    <location>
        <begin position="1"/>
        <end position="140"/>
    </location>
</feature>
<comment type="caution">
    <text evidence="4">The sequence shown here is derived from an EMBL/GenBank/DDBJ whole genome shotgun (WGS) entry which is preliminary data.</text>
</comment>
<evidence type="ECO:0000259" key="3">
    <source>
        <dbReference type="SMART" id="SM00827"/>
    </source>
</evidence>
<dbReference type="SMART" id="SM00827">
    <property type="entry name" value="PKS_AT"/>
    <property type="match status" value="1"/>
</dbReference>
<dbReference type="Pfam" id="PF00698">
    <property type="entry name" value="Acyl_transf_1"/>
    <property type="match status" value="1"/>
</dbReference>
<dbReference type="RefSeq" id="WP_212534315.1">
    <property type="nucleotide sequence ID" value="NZ_JAGSOG010000794.1"/>
</dbReference>
<dbReference type="GO" id="GO:0004312">
    <property type="term" value="F:fatty acid synthase activity"/>
    <property type="evidence" value="ECO:0007669"/>
    <property type="project" value="TreeGrafter"/>
</dbReference>
<evidence type="ECO:0000313" key="4">
    <source>
        <dbReference type="EMBL" id="MBR7839937.1"/>
    </source>
</evidence>
<keyword evidence="5" id="KW-1185">Reference proteome</keyword>
<keyword evidence="1" id="KW-0808">Transferase</keyword>
<dbReference type="Gene3D" id="3.40.366.10">
    <property type="entry name" value="Malonyl-Coenzyme A Acyl Carrier Protein, domain 2"/>
    <property type="match status" value="1"/>
</dbReference>
<accession>A0A941IV13</accession>
<sequence>LWAVMVSLAATWQSLGVVPDAVLGHSQGEVAAAVVAGALSLEDGARVVALRARTLRALAGRGGMTSLALPVREARRFIGPEFSIATVNGPSSVVVAGAPEALAELEARAEELDVQARRLPVEYASHCPQVEEIEQDVLDV</sequence>
<dbReference type="InterPro" id="IPR016035">
    <property type="entry name" value="Acyl_Trfase/lysoPLipase"/>
</dbReference>
<name>A0A941IV13_9ACTN</name>
<organism evidence="4 5">
    <name type="scientific">Actinospica durhamensis</name>
    <dbReference type="NCBI Taxonomy" id="1508375"/>
    <lineage>
        <taxon>Bacteria</taxon>
        <taxon>Bacillati</taxon>
        <taxon>Actinomycetota</taxon>
        <taxon>Actinomycetes</taxon>
        <taxon>Catenulisporales</taxon>
        <taxon>Actinospicaceae</taxon>
        <taxon>Actinospica</taxon>
    </lineage>
</organism>
<feature type="non-terminal residue" evidence="4">
    <location>
        <position position="1"/>
    </location>
</feature>
<dbReference type="PANTHER" id="PTHR43775:SF51">
    <property type="entry name" value="INACTIVE PHENOLPHTHIOCEROL SYNTHESIS POLYKETIDE SYNTHASE TYPE I PKS1-RELATED"/>
    <property type="match status" value="1"/>
</dbReference>
<dbReference type="InterPro" id="IPR050091">
    <property type="entry name" value="PKS_NRPS_Biosynth_Enz"/>
</dbReference>
<evidence type="ECO:0000256" key="2">
    <source>
        <dbReference type="ARBA" id="ARBA00023315"/>
    </source>
</evidence>
<evidence type="ECO:0000256" key="1">
    <source>
        <dbReference type="ARBA" id="ARBA00022679"/>
    </source>
</evidence>
<dbReference type="Proteomes" id="UP000675781">
    <property type="component" value="Unassembled WGS sequence"/>
</dbReference>
<dbReference type="InterPro" id="IPR014043">
    <property type="entry name" value="Acyl_transferase_dom"/>
</dbReference>